<dbReference type="Pfam" id="PF00583">
    <property type="entry name" value="Acetyltransf_1"/>
    <property type="match status" value="2"/>
</dbReference>
<sequence>MDKAYISVRPYRATDEEALLRVWNSALVVDPINPATWRSKVLLDPNFDPEGCLVAECEGQLRGFVLSLRRRVPFFNDGLQPEQAWITAFGVEPDWQGRGIGRRLLDEALQRLRSLGARTVAISPYVPNYFTPGVDVHAYGRAVEWLLRDSWEVVERPLSMRAELTGFQIPAHIQEVEERLRGEGVVVREVEPGDIVPVLAFVQQHFTWDWHREASGVLGDLFAGDPRTVGMVVAFLEEEVVGYAQHRAERFGPFGVNPDLRSRGIGRVLLAHMLLEMRKKGYHAAWFLWTGDYAAKLYSQCGFHEVRRFAVLKKDL</sequence>
<keyword evidence="1 4" id="KW-0808">Transferase</keyword>
<dbReference type="STRING" id="525904.Tter_2571"/>
<feature type="domain" description="N-acetyltransferase" evidence="3">
    <location>
        <begin position="185"/>
        <end position="316"/>
    </location>
</feature>
<dbReference type="KEGG" id="ttr:Tter_2571"/>
<dbReference type="PANTHER" id="PTHR43877">
    <property type="entry name" value="AMINOALKYLPHOSPHONATE N-ACETYLTRANSFERASE-RELATED-RELATED"/>
    <property type="match status" value="1"/>
</dbReference>
<evidence type="ECO:0000313" key="5">
    <source>
        <dbReference type="Proteomes" id="UP000000323"/>
    </source>
</evidence>
<dbReference type="HOGENOM" id="CLU_074359_0_0_0"/>
<feature type="domain" description="N-acetyltransferase" evidence="3">
    <location>
        <begin position="6"/>
        <end position="165"/>
    </location>
</feature>
<dbReference type="AlphaFoldDB" id="D1CI89"/>
<gene>
    <name evidence="4" type="ordered locus">Tter_2571</name>
</gene>
<dbReference type="InterPro" id="IPR050832">
    <property type="entry name" value="Bact_Acetyltransf"/>
</dbReference>
<organism evidence="4 5">
    <name type="scientific">Thermobaculum terrenum (strain ATCC BAA-798 / CCMEE 7001 / YNP1)</name>
    <dbReference type="NCBI Taxonomy" id="525904"/>
    <lineage>
        <taxon>Bacteria</taxon>
        <taxon>Bacillati</taxon>
        <taxon>Chloroflexota</taxon>
        <taxon>Chloroflexia</taxon>
        <taxon>Candidatus Thermobaculales</taxon>
        <taxon>Candidatus Thermobaculaceae</taxon>
        <taxon>Thermobaculum</taxon>
    </lineage>
</organism>
<dbReference type="RefSeq" id="WP_012876491.1">
    <property type="nucleotide sequence ID" value="NC_013526.1"/>
</dbReference>
<dbReference type="GO" id="GO:0016747">
    <property type="term" value="F:acyltransferase activity, transferring groups other than amino-acyl groups"/>
    <property type="evidence" value="ECO:0007669"/>
    <property type="project" value="InterPro"/>
</dbReference>
<keyword evidence="2" id="KW-0012">Acyltransferase</keyword>
<evidence type="ECO:0000256" key="1">
    <source>
        <dbReference type="ARBA" id="ARBA00022679"/>
    </source>
</evidence>
<dbReference type="EMBL" id="CP001826">
    <property type="protein sequence ID" value="ACZ43460.1"/>
    <property type="molecule type" value="Genomic_DNA"/>
</dbReference>
<protein>
    <submittedName>
        <fullName evidence="4">GCN5-related N-acetyltransferase</fullName>
    </submittedName>
</protein>
<dbReference type="InterPro" id="IPR000182">
    <property type="entry name" value="GNAT_dom"/>
</dbReference>
<evidence type="ECO:0000259" key="3">
    <source>
        <dbReference type="PROSITE" id="PS51186"/>
    </source>
</evidence>
<keyword evidence="5" id="KW-1185">Reference proteome</keyword>
<evidence type="ECO:0000256" key="2">
    <source>
        <dbReference type="ARBA" id="ARBA00023315"/>
    </source>
</evidence>
<proteinExistence type="predicted"/>
<dbReference type="SUPFAM" id="SSF55729">
    <property type="entry name" value="Acyl-CoA N-acyltransferases (Nat)"/>
    <property type="match status" value="2"/>
</dbReference>
<dbReference type="PROSITE" id="PS51186">
    <property type="entry name" value="GNAT"/>
    <property type="match status" value="2"/>
</dbReference>
<dbReference type="Gene3D" id="3.40.630.30">
    <property type="match status" value="2"/>
</dbReference>
<dbReference type="CDD" id="cd04301">
    <property type="entry name" value="NAT_SF"/>
    <property type="match status" value="2"/>
</dbReference>
<dbReference type="eggNOG" id="COG0456">
    <property type="taxonomic scope" value="Bacteria"/>
</dbReference>
<reference evidence="5" key="1">
    <citation type="journal article" date="2010" name="Stand. Genomic Sci.">
        <title>Complete genome sequence of 'Thermobaculum terrenum' type strain (YNP1).</title>
        <authorList>
            <person name="Kiss H."/>
            <person name="Cleland D."/>
            <person name="Lapidus A."/>
            <person name="Lucas S."/>
            <person name="Glavina Del Rio T."/>
            <person name="Nolan M."/>
            <person name="Tice H."/>
            <person name="Han C."/>
            <person name="Goodwin L."/>
            <person name="Pitluck S."/>
            <person name="Liolios K."/>
            <person name="Ivanova N."/>
            <person name="Mavromatis K."/>
            <person name="Ovchinnikova G."/>
            <person name="Pati A."/>
            <person name="Chen A."/>
            <person name="Palaniappan K."/>
            <person name="Land M."/>
            <person name="Hauser L."/>
            <person name="Chang Y."/>
            <person name="Jeffries C."/>
            <person name="Lu M."/>
            <person name="Brettin T."/>
            <person name="Detter J."/>
            <person name="Goker M."/>
            <person name="Tindall B."/>
            <person name="Beck B."/>
            <person name="McDermott T."/>
            <person name="Woyke T."/>
            <person name="Bristow J."/>
            <person name="Eisen J."/>
            <person name="Markowitz V."/>
            <person name="Hugenholtz P."/>
            <person name="Kyrpides N."/>
            <person name="Klenk H."/>
            <person name="Cheng J."/>
        </authorList>
    </citation>
    <scope>NUCLEOTIDE SEQUENCE [LARGE SCALE GENOMIC DNA]</scope>
    <source>
        <strain evidence="5">ATCC BAA-798 / YNP1</strain>
    </source>
</reference>
<accession>D1CI89</accession>
<dbReference type="Proteomes" id="UP000000323">
    <property type="component" value="Chromosome 2"/>
</dbReference>
<name>D1CI89_THET1</name>
<dbReference type="OrthoDB" id="273614at2"/>
<evidence type="ECO:0000313" key="4">
    <source>
        <dbReference type="EMBL" id="ACZ43460.1"/>
    </source>
</evidence>
<dbReference type="InterPro" id="IPR016181">
    <property type="entry name" value="Acyl_CoA_acyltransferase"/>
</dbReference>